<dbReference type="GO" id="GO:0016491">
    <property type="term" value="F:oxidoreductase activity"/>
    <property type="evidence" value="ECO:0007669"/>
    <property type="project" value="InterPro"/>
</dbReference>
<accession>A0A8D8SJ87</accession>
<dbReference type="EMBL" id="HBUF01224002">
    <property type="protein sequence ID" value="CAG6670719.1"/>
    <property type="molecule type" value="Transcribed_RNA"/>
</dbReference>
<dbReference type="EMBL" id="HBUF01589777">
    <property type="protein sequence ID" value="CAG6772935.1"/>
    <property type="molecule type" value="Transcribed_RNA"/>
</dbReference>
<organism evidence="3">
    <name type="scientific">Cacopsylla melanoneura</name>
    <dbReference type="NCBI Taxonomy" id="428564"/>
    <lineage>
        <taxon>Eukaryota</taxon>
        <taxon>Metazoa</taxon>
        <taxon>Ecdysozoa</taxon>
        <taxon>Arthropoda</taxon>
        <taxon>Hexapoda</taxon>
        <taxon>Insecta</taxon>
        <taxon>Pterygota</taxon>
        <taxon>Neoptera</taxon>
        <taxon>Paraneoptera</taxon>
        <taxon>Hemiptera</taxon>
        <taxon>Sternorrhyncha</taxon>
        <taxon>Psylloidea</taxon>
        <taxon>Psyllidae</taxon>
        <taxon>Psyllinae</taxon>
        <taxon>Cacopsylla</taxon>
    </lineage>
</organism>
<dbReference type="AlphaFoldDB" id="A0A8D8SJ87"/>
<dbReference type="EMBL" id="HBUF01589778">
    <property type="protein sequence ID" value="CAG6772936.1"/>
    <property type="molecule type" value="Transcribed_RNA"/>
</dbReference>
<proteinExistence type="predicted"/>
<keyword evidence="1" id="KW-1133">Transmembrane helix</keyword>
<evidence type="ECO:0000313" key="3">
    <source>
        <dbReference type="EMBL" id="CAG6670718.1"/>
    </source>
</evidence>
<protein>
    <recommendedName>
        <fullName evidence="2">ER-bound oxygenase mpaB/mpaB'/Rubber oxygenase catalytic domain-containing protein</fullName>
    </recommendedName>
</protein>
<dbReference type="EMBL" id="HBUF01356364">
    <property type="protein sequence ID" value="CAG6717754.1"/>
    <property type="molecule type" value="Transcribed_RNA"/>
</dbReference>
<feature type="transmembrane region" description="Helical" evidence="1">
    <location>
        <begin position="63"/>
        <end position="88"/>
    </location>
</feature>
<feature type="domain" description="ER-bound oxygenase mpaB/mpaB'/Rubber oxygenase catalytic" evidence="2">
    <location>
        <begin position="66"/>
        <end position="203"/>
    </location>
</feature>
<name>A0A8D8SJ87_9HEMI</name>
<dbReference type="EMBL" id="HBUF01224000">
    <property type="protein sequence ID" value="CAG6670717.1"/>
    <property type="molecule type" value="Transcribed_RNA"/>
</dbReference>
<reference evidence="3" key="1">
    <citation type="submission" date="2021-05" db="EMBL/GenBank/DDBJ databases">
        <authorList>
            <person name="Alioto T."/>
            <person name="Alioto T."/>
            <person name="Gomez Garrido J."/>
        </authorList>
    </citation>
    <scope>NUCLEOTIDE SEQUENCE</scope>
</reference>
<dbReference type="PANTHER" id="PTHR37159">
    <property type="entry name" value="GH11867P"/>
    <property type="match status" value="1"/>
</dbReference>
<dbReference type="EMBL" id="HBUF01356366">
    <property type="protein sequence ID" value="CAG6717756.1"/>
    <property type="molecule type" value="Transcribed_RNA"/>
</dbReference>
<evidence type="ECO:0000256" key="1">
    <source>
        <dbReference type="SAM" id="Phobius"/>
    </source>
</evidence>
<sequence length="337" mass="38590">MGVEDSIDGEELVEDCIDGEELARRILEESKDEPLDTSRCKTFPPWFDEKKFKRGQSYFHTNYWALFVSKLSGLLVILAVPSILQVLIMTGKSSEPRTAFKRYLDTILHMLEWYKGNITDTKSSLHKSMMEVRGKHCAASKGASADKQYGHISQQDMALTQFGFMGFALIHAEYLGVQGSEEDVEGFLHLWRTVGHFMGIKDRYNLCSLSNNVAESRKCCQIICNNAFKPLMETPVEDFHSMSIALLQGVKGFVPSLDPDAFLYFTKHLCGIDVNLDKLDAYARFTYRLQDFIHTRILNNAILRWFFRPLLNFNMWLAIFICERFTSVISALHFGNS</sequence>
<keyword evidence="1" id="KW-0472">Membrane</keyword>
<keyword evidence="1" id="KW-0812">Transmembrane</keyword>
<dbReference type="EMBL" id="HBUF01052028">
    <property type="protein sequence ID" value="CAG6622210.1"/>
    <property type="molecule type" value="Transcribed_RNA"/>
</dbReference>
<evidence type="ECO:0000259" key="2">
    <source>
        <dbReference type="Pfam" id="PF09995"/>
    </source>
</evidence>
<dbReference type="InterPro" id="IPR018713">
    <property type="entry name" value="MPAB/Lcp_cat_dom"/>
</dbReference>
<dbReference type="EMBL" id="HBUF01224001">
    <property type="protein sequence ID" value="CAG6670718.1"/>
    <property type="molecule type" value="Transcribed_RNA"/>
</dbReference>
<dbReference type="PANTHER" id="PTHR37159:SF1">
    <property type="entry name" value="GH11867P"/>
    <property type="match status" value="1"/>
</dbReference>
<dbReference type="EMBL" id="HBUF01052029">
    <property type="protein sequence ID" value="CAG6622211.1"/>
    <property type="molecule type" value="Transcribed_RNA"/>
</dbReference>
<dbReference type="EMBL" id="HBUF01052030">
    <property type="protein sequence ID" value="CAG6622212.1"/>
    <property type="molecule type" value="Transcribed_RNA"/>
</dbReference>
<dbReference type="Pfam" id="PF09995">
    <property type="entry name" value="MPAB_Lcp_cat"/>
    <property type="match status" value="1"/>
</dbReference>